<dbReference type="AlphaFoldDB" id="M7B137"/>
<dbReference type="Proteomes" id="UP000031443">
    <property type="component" value="Unassembled WGS sequence"/>
</dbReference>
<evidence type="ECO:0000313" key="1">
    <source>
        <dbReference type="EMBL" id="EMP31576.1"/>
    </source>
</evidence>
<organism evidence="1 2">
    <name type="scientific">Chelonia mydas</name>
    <name type="common">Green sea-turtle</name>
    <name type="synonym">Chelonia agassizi</name>
    <dbReference type="NCBI Taxonomy" id="8469"/>
    <lineage>
        <taxon>Eukaryota</taxon>
        <taxon>Metazoa</taxon>
        <taxon>Chordata</taxon>
        <taxon>Craniata</taxon>
        <taxon>Vertebrata</taxon>
        <taxon>Euteleostomi</taxon>
        <taxon>Archelosauria</taxon>
        <taxon>Testudinata</taxon>
        <taxon>Testudines</taxon>
        <taxon>Cryptodira</taxon>
        <taxon>Durocryptodira</taxon>
        <taxon>Americhelydia</taxon>
        <taxon>Chelonioidea</taxon>
        <taxon>Cheloniidae</taxon>
        <taxon>Chelonia</taxon>
    </lineage>
</organism>
<keyword evidence="2" id="KW-1185">Reference proteome</keyword>
<evidence type="ECO:0000313" key="2">
    <source>
        <dbReference type="Proteomes" id="UP000031443"/>
    </source>
</evidence>
<gene>
    <name evidence="1" type="ORF">UY3_11287</name>
</gene>
<name>M7B137_CHEMY</name>
<proteinExistence type="predicted"/>
<sequence>MGPEQLHGPGEDSFFSCFTLALSLACLHYQGDRCCCNRCSGCQFSGSSEDGSVLNQLNRRQSALWSTQVLQFPEKSKGSRPESISHRHSTVKTPGLIDYSNLWRIPVLFYKEKYFEVSDSSPYPSVSRGFISHPKISNALTPKFLPTQRKKNNDIHGEQRPNLQSLICNGAMALILFTGPPVLPPQTPGSDSSYSVQKPFLYGPAWP</sequence>
<accession>M7B137</accession>
<dbReference type="EMBL" id="KB544907">
    <property type="protein sequence ID" value="EMP31576.1"/>
    <property type="molecule type" value="Genomic_DNA"/>
</dbReference>
<reference evidence="2" key="1">
    <citation type="journal article" date="2013" name="Nat. Genet.">
        <title>The draft genomes of soft-shell turtle and green sea turtle yield insights into the development and evolution of the turtle-specific body plan.</title>
        <authorList>
            <person name="Wang Z."/>
            <person name="Pascual-Anaya J."/>
            <person name="Zadissa A."/>
            <person name="Li W."/>
            <person name="Niimura Y."/>
            <person name="Huang Z."/>
            <person name="Li C."/>
            <person name="White S."/>
            <person name="Xiong Z."/>
            <person name="Fang D."/>
            <person name="Wang B."/>
            <person name="Ming Y."/>
            <person name="Chen Y."/>
            <person name="Zheng Y."/>
            <person name="Kuraku S."/>
            <person name="Pignatelli M."/>
            <person name="Herrero J."/>
            <person name="Beal K."/>
            <person name="Nozawa M."/>
            <person name="Li Q."/>
            <person name="Wang J."/>
            <person name="Zhang H."/>
            <person name="Yu L."/>
            <person name="Shigenobu S."/>
            <person name="Wang J."/>
            <person name="Liu J."/>
            <person name="Flicek P."/>
            <person name="Searle S."/>
            <person name="Wang J."/>
            <person name="Kuratani S."/>
            <person name="Yin Y."/>
            <person name="Aken B."/>
            <person name="Zhang G."/>
            <person name="Irie N."/>
        </authorList>
    </citation>
    <scope>NUCLEOTIDE SEQUENCE [LARGE SCALE GENOMIC DNA]</scope>
</reference>
<protein>
    <submittedName>
        <fullName evidence="1">Uncharacterized protein</fullName>
    </submittedName>
</protein>